<name>A0ABD5R8A0_9EURY</name>
<keyword evidence="3" id="KW-1185">Reference proteome</keyword>
<proteinExistence type="predicted"/>
<dbReference type="RefSeq" id="WP_227228458.1">
    <property type="nucleotide sequence ID" value="NZ_JAJCVJ010000001.1"/>
</dbReference>
<dbReference type="GO" id="GO:0016787">
    <property type="term" value="F:hydrolase activity"/>
    <property type="evidence" value="ECO:0007669"/>
    <property type="project" value="UniProtKB-KW"/>
</dbReference>
<protein>
    <submittedName>
        <fullName evidence="2">Alpha/beta fold hydrolase</fullName>
    </submittedName>
</protein>
<sequence length="286" mass="30702">MPTVRTNDIETYYELAGDGPVVVFVHASMLDHSVWDAQAAALRADHTTLVYDLRGHGRTGGSQRASYTIDLFVDDLDALLDALSLDSVVLCGLSMGGLIAECYATRHPERVVGLVLAETWTPPVLGASDWLVRRVVLPATVLPVRLFGIERVERANVWLTERFARGAGGDYAAIQRLRRDAPPMATAEFTKVVGAMTRFHRTTVDLSALTMPTLVLVAANGLPFVRRHAARIAASADERAGVSVETVPDAGHAVTVDAPDVVTDAIRGLLTRIESVPGPGDTTRTG</sequence>
<dbReference type="InterPro" id="IPR000073">
    <property type="entry name" value="AB_hydrolase_1"/>
</dbReference>
<dbReference type="PRINTS" id="PR00111">
    <property type="entry name" value="ABHYDROLASE"/>
</dbReference>
<evidence type="ECO:0000313" key="3">
    <source>
        <dbReference type="Proteomes" id="UP001596201"/>
    </source>
</evidence>
<organism evidence="2 3">
    <name type="scientific">Salinirubrum litoreum</name>
    <dbReference type="NCBI Taxonomy" id="1126234"/>
    <lineage>
        <taxon>Archaea</taxon>
        <taxon>Methanobacteriati</taxon>
        <taxon>Methanobacteriota</taxon>
        <taxon>Stenosarchaea group</taxon>
        <taxon>Halobacteria</taxon>
        <taxon>Halobacteriales</taxon>
        <taxon>Haloferacaceae</taxon>
        <taxon>Salinirubrum</taxon>
    </lineage>
</organism>
<keyword evidence="2" id="KW-0378">Hydrolase</keyword>
<dbReference type="Gene3D" id="3.40.50.1820">
    <property type="entry name" value="alpha/beta hydrolase"/>
    <property type="match status" value="1"/>
</dbReference>
<evidence type="ECO:0000313" key="2">
    <source>
        <dbReference type="EMBL" id="MFC5366189.1"/>
    </source>
</evidence>
<dbReference type="AlphaFoldDB" id="A0ABD5R8A0"/>
<reference evidence="2 3" key="1">
    <citation type="journal article" date="2019" name="Int. J. Syst. Evol. Microbiol.">
        <title>The Global Catalogue of Microorganisms (GCM) 10K type strain sequencing project: providing services to taxonomists for standard genome sequencing and annotation.</title>
        <authorList>
            <consortium name="The Broad Institute Genomics Platform"/>
            <consortium name="The Broad Institute Genome Sequencing Center for Infectious Disease"/>
            <person name="Wu L."/>
            <person name="Ma J."/>
        </authorList>
    </citation>
    <scope>NUCLEOTIDE SEQUENCE [LARGE SCALE GENOMIC DNA]</scope>
    <source>
        <strain evidence="2 3">CGMCC 1.12237</strain>
    </source>
</reference>
<evidence type="ECO:0000259" key="1">
    <source>
        <dbReference type="Pfam" id="PF00561"/>
    </source>
</evidence>
<gene>
    <name evidence="2" type="ORF">ACFPJ5_04510</name>
</gene>
<comment type="caution">
    <text evidence="2">The sequence shown here is derived from an EMBL/GenBank/DDBJ whole genome shotgun (WGS) entry which is preliminary data.</text>
</comment>
<feature type="domain" description="AB hydrolase-1" evidence="1">
    <location>
        <begin position="20"/>
        <end position="257"/>
    </location>
</feature>
<dbReference type="EMBL" id="JBHSKX010000001">
    <property type="protein sequence ID" value="MFC5366189.1"/>
    <property type="molecule type" value="Genomic_DNA"/>
</dbReference>
<accession>A0ABD5R8A0</accession>
<dbReference type="PANTHER" id="PTHR43798">
    <property type="entry name" value="MONOACYLGLYCEROL LIPASE"/>
    <property type="match status" value="1"/>
</dbReference>
<dbReference type="InterPro" id="IPR050266">
    <property type="entry name" value="AB_hydrolase_sf"/>
</dbReference>
<dbReference type="SUPFAM" id="SSF53474">
    <property type="entry name" value="alpha/beta-Hydrolases"/>
    <property type="match status" value="1"/>
</dbReference>
<dbReference type="InterPro" id="IPR029058">
    <property type="entry name" value="AB_hydrolase_fold"/>
</dbReference>
<dbReference type="Proteomes" id="UP001596201">
    <property type="component" value="Unassembled WGS sequence"/>
</dbReference>
<dbReference type="Pfam" id="PF00561">
    <property type="entry name" value="Abhydrolase_1"/>
    <property type="match status" value="1"/>
</dbReference>